<reference evidence="2" key="2">
    <citation type="submission" date="2006-01" db="EMBL/GenBank/DDBJ databases">
        <authorList>
            <person name="Genoscope"/>
        </authorList>
    </citation>
    <scope>NUCLEOTIDE SEQUENCE</scope>
</reference>
<evidence type="ECO:0000313" key="4">
    <source>
        <dbReference type="Proteomes" id="UP000501926"/>
    </source>
</evidence>
<sequence length="53" mass="5982">MFSYCTLLQIGNPGRSLTREVFGVKENLLRGTTTSKSPYERRGSRICAKSSRQ</sequence>
<dbReference type="EMBL" id="CT573071">
    <property type="protein sequence ID" value="CAJ74236.1"/>
    <property type="molecule type" value="Genomic_DNA"/>
</dbReference>
<proteinExistence type="predicted"/>
<accession>Q1Q2K5</accession>
<dbReference type="EMBL" id="CP049055">
    <property type="protein sequence ID" value="QII11333.1"/>
    <property type="molecule type" value="Genomic_DNA"/>
</dbReference>
<protein>
    <submittedName>
        <fullName evidence="2">Uncharacterized protein</fullName>
    </submittedName>
</protein>
<reference evidence="3 4" key="3">
    <citation type="submission" date="2020-02" db="EMBL/GenBank/DDBJ databases">
        <title>Newly sequenced genome of strain CSTR1 showed variability in Candidatus Kuenenia stuttgartiensis genomes.</title>
        <authorList>
            <person name="Ding C."/>
            <person name="Adrian L."/>
        </authorList>
    </citation>
    <scope>NUCLEOTIDE SEQUENCE [LARGE SCALE GENOMIC DNA]</scope>
    <source>
        <strain evidence="3 4">CSTR1</strain>
    </source>
</reference>
<name>Q1Q2K5_KUEST</name>
<reference evidence="2" key="1">
    <citation type="journal article" date="2006" name="Nature">
        <title>Deciphering the evolution and metabolism of an anammox bacterium from a community genome.</title>
        <authorList>
            <person name="Strous M."/>
            <person name="Pelletier E."/>
            <person name="Mangenot S."/>
            <person name="Rattei T."/>
            <person name="Lehner A."/>
            <person name="Taylor M.W."/>
            <person name="Horn M."/>
            <person name="Daims H."/>
            <person name="Bartol-Mavel D."/>
            <person name="Wincker P."/>
            <person name="Barbe V."/>
            <person name="Fonknechten N."/>
            <person name="Vallenet D."/>
            <person name="Segurens B."/>
            <person name="Schenowitz-Truong C."/>
            <person name="Medigue C."/>
            <person name="Collingro A."/>
            <person name="Snel B."/>
            <person name="Dutilh B.E."/>
            <person name="OpDenCamp H.J.M."/>
            <person name="vanDerDrift C."/>
            <person name="Cirpus I."/>
            <person name="vanDePas-Schoonen K.T."/>
            <person name="Harhangi H.R."/>
            <person name="vanNiftrik L."/>
            <person name="Schmid M."/>
            <person name="Keltjens J."/>
            <person name="vanDeVossenberg J."/>
            <person name="Kartal B."/>
            <person name="Meier H."/>
            <person name="Frishman D."/>
            <person name="Huynen M.A."/>
            <person name="Mewes H."/>
            <person name="Weissenbach J."/>
            <person name="Jetten M.S.M."/>
            <person name="Wagner M."/>
            <person name="LePaslier D."/>
        </authorList>
    </citation>
    <scope>NUCLEOTIDE SEQUENCE</scope>
</reference>
<evidence type="ECO:0000313" key="2">
    <source>
        <dbReference type="EMBL" id="CAJ74236.1"/>
    </source>
</evidence>
<evidence type="ECO:0000313" key="3">
    <source>
        <dbReference type="EMBL" id="QII11333.1"/>
    </source>
</evidence>
<organism evidence="2">
    <name type="scientific">Kuenenia stuttgartiensis</name>
    <dbReference type="NCBI Taxonomy" id="174633"/>
    <lineage>
        <taxon>Bacteria</taxon>
        <taxon>Pseudomonadati</taxon>
        <taxon>Planctomycetota</taxon>
        <taxon>Candidatus Brocadiia</taxon>
        <taxon>Candidatus Brocadiales</taxon>
        <taxon>Candidatus Brocadiaceae</taxon>
        <taxon>Candidatus Kuenenia</taxon>
    </lineage>
</organism>
<evidence type="ECO:0000256" key="1">
    <source>
        <dbReference type="SAM" id="MobiDB-lite"/>
    </source>
</evidence>
<gene>
    <name evidence="3" type="ORF">KsCSTR_19540</name>
    <name evidence="2" type="ORF">kuste3473</name>
</gene>
<dbReference type="AlphaFoldDB" id="Q1Q2K5"/>
<feature type="region of interest" description="Disordered" evidence="1">
    <location>
        <begin position="33"/>
        <end position="53"/>
    </location>
</feature>
<dbReference type="Proteomes" id="UP000501926">
    <property type="component" value="Chromosome"/>
</dbReference>